<sequence length="76" mass="8942">MAIKNESRRFAHLRVRSILLPQRARIRRHLLLQPRVSPEHGNLHRQTPPRDPQARSEGQESVSAHRSFDFESPDRD</sequence>
<dbReference type="EMBL" id="QGKW02000276">
    <property type="protein sequence ID" value="KAF2607915.1"/>
    <property type="molecule type" value="Genomic_DNA"/>
</dbReference>
<organism evidence="2 3">
    <name type="scientific">Brassica cretica</name>
    <name type="common">Mustard</name>
    <dbReference type="NCBI Taxonomy" id="69181"/>
    <lineage>
        <taxon>Eukaryota</taxon>
        <taxon>Viridiplantae</taxon>
        <taxon>Streptophyta</taxon>
        <taxon>Embryophyta</taxon>
        <taxon>Tracheophyta</taxon>
        <taxon>Spermatophyta</taxon>
        <taxon>Magnoliopsida</taxon>
        <taxon>eudicotyledons</taxon>
        <taxon>Gunneridae</taxon>
        <taxon>Pentapetalae</taxon>
        <taxon>rosids</taxon>
        <taxon>malvids</taxon>
        <taxon>Brassicales</taxon>
        <taxon>Brassicaceae</taxon>
        <taxon>Brassiceae</taxon>
        <taxon>Brassica</taxon>
    </lineage>
</organism>
<name>A0A8S9LLE6_BRACR</name>
<dbReference type="AlphaFoldDB" id="A0A8S9LLE6"/>
<protein>
    <submittedName>
        <fullName evidence="2">Uncharacterized protein</fullName>
    </submittedName>
</protein>
<evidence type="ECO:0000313" key="2">
    <source>
        <dbReference type="EMBL" id="KAF2607915.1"/>
    </source>
</evidence>
<accession>A0A8S9LLE6</accession>
<dbReference type="Proteomes" id="UP000712281">
    <property type="component" value="Unassembled WGS sequence"/>
</dbReference>
<evidence type="ECO:0000313" key="3">
    <source>
        <dbReference type="Proteomes" id="UP000712281"/>
    </source>
</evidence>
<feature type="compositionally biased region" description="Basic and acidic residues" evidence="1">
    <location>
        <begin position="66"/>
        <end position="76"/>
    </location>
</feature>
<reference evidence="2" key="1">
    <citation type="submission" date="2019-12" db="EMBL/GenBank/DDBJ databases">
        <title>Genome sequencing and annotation of Brassica cretica.</title>
        <authorList>
            <person name="Studholme D.J."/>
            <person name="Sarris P.F."/>
        </authorList>
    </citation>
    <scope>NUCLEOTIDE SEQUENCE</scope>
    <source>
        <strain evidence="2">PFS-001/15</strain>
        <tissue evidence="2">Leaf</tissue>
    </source>
</reference>
<gene>
    <name evidence="2" type="ORF">F2Q68_00045300</name>
</gene>
<feature type="region of interest" description="Disordered" evidence="1">
    <location>
        <begin position="32"/>
        <end position="76"/>
    </location>
</feature>
<proteinExistence type="predicted"/>
<comment type="caution">
    <text evidence="2">The sequence shown here is derived from an EMBL/GenBank/DDBJ whole genome shotgun (WGS) entry which is preliminary data.</text>
</comment>
<evidence type="ECO:0000256" key="1">
    <source>
        <dbReference type="SAM" id="MobiDB-lite"/>
    </source>
</evidence>